<dbReference type="RefSeq" id="WP_073606885.1">
    <property type="nucleotide sequence ID" value="NZ_MRCG01000001.1"/>
</dbReference>
<dbReference type="InterPro" id="IPR027417">
    <property type="entry name" value="P-loop_NTPase"/>
</dbReference>
<evidence type="ECO:0000313" key="1">
    <source>
        <dbReference type="EMBL" id="OKH51074.1"/>
    </source>
</evidence>
<protein>
    <recommendedName>
        <fullName evidence="3">Sulfotransferase family protein</fullName>
    </recommendedName>
</protein>
<dbReference type="GO" id="GO:0016020">
    <property type="term" value="C:membrane"/>
    <property type="evidence" value="ECO:0007669"/>
    <property type="project" value="InterPro"/>
</dbReference>
<evidence type="ECO:0008006" key="3">
    <source>
        <dbReference type="Google" id="ProtNLM"/>
    </source>
</evidence>
<gene>
    <name evidence="1" type="ORF">NIES30_03125</name>
</gene>
<proteinExistence type="predicted"/>
<dbReference type="InterPro" id="IPR005331">
    <property type="entry name" value="Sulfotransferase"/>
</dbReference>
<dbReference type="GO" id="GO:0008146">
    <property type="term" value="F:sulfotransferase activity"/>
    <property type="evidence" value="ECO:0007669"/>
    <property type="project" value="InterPro"/>
</dbReference>
<reference evidence="1 2" key="1">
    <citation type="submission" date="2016-11" db="EMBL/GenBank/DDBJ databases">
        <title>Draft Genome Sequences of Nine Cyanobacterial Strains from Diverse Habitats.</title>
        <authorList>
            <person name="Zhu T."/>
            <person name="Hou S."/>
            <person name="Lu X."/>
            <person name="Hess W.R."/>
        </authorList>
    </citation>
    <scope>NUCLEOTIDE SEQUENCE [LARGE SCALE GENOMIC DNA]</scope>
    <source>
        <strain evidence="1 2">NIES-30</strain>
    </source>
</reference>
<accession>A0A1U7JBB4</accession>
<name>A0A1U7JBB4_9CYAN</name>
<sequence length="219" mass="25402">MKIPSKLKSAFSFDNNVRKDSKRLSIPRQFRQDKVIFIHIPKCAGSAFLDSYIGFQLGHASASDYYKLDRSLFLASFVFSFVRHPVSRFISAYNFLQKTTLWNYVPEIRNKINLYGSSVDQVAKTISKTSELLTLPWFKPQYTFLEIDGKIAANRVFKTETFTEDIKILQELLKVRLRPQATVNRSSLTTINFSEILNADSIKNLESVYERDFTLFGYY</sequence>
<dbReference type="AlphaFoldDB" id="A0A1U7JBB4"/>
<comment type="caution">
    <text evidence="1">The sequence shown here is derived from an EMBL/GenBank/DDBJ whole genome shotgun (WGS) entry which is preliminary data.</text>
</comment>
<dbReference type="Proteomes" id="UP000185557">
    <property type="component" value="Unassembled WGS sequence"/>
</dbReference>
<dbReference type="OrthoDB" id="288532at2"/>
<dbReference type="Pfam" id="PF03567">
    <property type="entry name" value="Sulfotransfer_2"/>
    <property type="match status" value="1"/>
</dbReference>
<dbReference type="Gene3D" id="3.40.50.300">
    <property type="entry name" value="P-loop containing nucleotide triphosphate hydrolases"/>
    <property type="match status" value="1"/>
</dbReference>
<dbReference type="STRING" id="549789.NIES30_03125"/>
<keyword evidence="2" id="KW-1185">Reference proteome</keyword>
<dbReference type="EMBL" id="MRCG01000001">
    <property type="protein sequence ID" value="OKH51074.1"/>
    <property type="molecule type" value="Genomic_DNA"/>
</dbReference>
<organism evidence="1 2">
    <name type="scientific">Phormidium tenue NIES-30</name>
    <dbReference type="NCBI Taxonomy" id="549789"/>
    <lineage>
        <taxon>Bacteria</taxon>
        <taxon>Bacillati</taxon>
        <taxon>Cyanobacteriota</taxon>
        <taxon>Cyanophyceae</taxon>
        <taxon>Oscillatoriophycideae</taxon>
        <taxon>Oscillatoriales</taxon>
        <taxon>Oscillatoriaceae</taxon>
        <taxon>Phormidium</taxon>
    </lineage>
</organism>
<evidence type="ECO:0000313" key="2">
    <source>
        <dbReference type="Proteomes" id="UP000185557"/>
    </source>
</evidence>